<comment type="similarity">
    <text evidence="1 6">Belongs to the FHY3/FAR1 family.</text>
</comment>
<proteinExistence type="inferred from homology"/>
<evidence type="ECO:0000256" key="4">
    <source>
        <dbReference type="ARBA" id="ARBA00022833"/>
    </source>
</evidence>
<protein>
    <recommendedName>
        <fullName evidence="6">Protein FAR1-RELATED SEQUENCE</fullName>
    </recommendedName>
</protein>
<keyword evidence="4 6" id="KW-0862">Zinc</keyword>
<dbReference type="InterPro" id="IPR007527">
    <property type="entry name" value="Znf_SWIM"/>
</dbReference>
<evidence type="ECO:0000313" key="10">
    <source>
        <dbReference type="Proteomes" id="UP000298416"/>
    </source>
</evidence>
<dbReference type="Pfam" id="PF03101">
    <property type="entry name" value="FAR1"/>
    <property type="match status" value="1"/>
</dbReference>
<reference evidence="9" key="2">
    <citation type="submission" date="2020-08" db="EMBL/GenBank/DDBJ databases">
        <title>Plant Genome Project.</title>
        <authorList>
            <person name="Zhang R.-G."/>
        </authorList>
    </citation>
    <scope>NUCLEOTIDE SEQUENCE</scope>
    <source>
        <strain evidence="9">Huo1</strain>
        <tissue evidence="9">Leaf</tissue>
    </source>
</reference>
<dbReference type="EMBL" id="PNBA02000003">
    <property type="protein sequence ID" value="KAG6428896.1"/>
    <property type="molecule type" value="Genomic_DNA"/>
</dbReference>
<keyword evidence="3 5" id="KW-0863">Zinc-finger</keyword>
<feature type="compositionally biased region" description="Polar residues" evidence="7">
    <location>
        <begin position="684"/>
        <end position="697"/>
    </location>
</feature>
<comment type="subcellular location">
    <subcellularLocation>
        <location evidence="6">Nucleus</location>
    </subcellularLocation>
</comment>
<dbReference type="GO" id="GO:0008270">
    <property type="term" value="F:zinc ion binding"/>
    <property type="evidence" value="ECO:0007669"/>
    <property type="project" value="UniProtKB-UniRule"/>
</dbReference>
<accession>A0A8X8YFK1</accession>
<dbReference type="Pfam" id="PF10551">
    <property type="entry name" value="MULE"/>
    <property type="match status" value="1"/>
</dbReference>
<evidence type="ECO:0000256" key="2">
    <source>
        <dbReference type="ARBA" id="ARBA00022723"/>
    </source>
</evidence>
<comment type="function">
    <text evidence="6">Putative transcription activator involved in regulating light control of development.</text>
</comment>
<reference evidence="9" key="1">
    <citation type="submission" date="2018-01" db="EMBL/GenBank/DDBJ databases">
        <authorList>
            <person name="Mao J.F."/>
        </authorList>
    </citation>
    <scope>NUCLEOTIDE SEQUENCE</scope>
    <source>
        <strain evidence="9">Huo1</strain>
        <tissue evidence="9">Leaf</tissue>
    </source>
</reference>
<dbReference type="GO" id="GO:0005634">
    <property type="term" value="C:nucleus"/>
    <property type="evidence" value="ECO:0007669"/>
    <property type="project" value="UniProtKB-SubCell"/>
</dbReference>
<evidence type="ECO:0000256" key="1">
    <source>
        <dbReference type="ARBA" id="ARBA00005889"/>
    </source>
</evidence>
<dbReference type="PROSITE" id="PS50966">
    <property type="entry name" value="ZF_SWIM"/>
    <property type="match status" value="1"/>
</dbReference>
<keyword evidence="2 6" id="KW-0479">Metal-binding</keyword>
<evidence type="ECO:0000259" key="8">
    <source>
        <dbReference type="PROSITE" id="PS50966"/>
    </source>
</evidence>
<dbReference type="PANTHER" id="PTHR31669:SF42">
    <property type="entry name" value="PROTEIN FAR1-RELATED SEQUENCE 4"/>
    <property type="match status" value="1"/>
</dbReference>
<evidence type="ECO:0000256" key="3">
    <source>
        <dbReference type="ARBA" id="ARBA00022771"/>
    </source>
</evidence>
<dbReference type="GO" id="GO:0006355">
    <property type="term" value="P:regulation of DNA-templated transcription"/>
    <property type="evidence" value="ECO:0007669"/>
    <property type="project" value="UniProtKB-UniRule"/>
</dbReference>
<name>A0A8X8YFK1_SALSN</name>
<dbReference type="InterPro" id="IPR018289">
    <property type="entry name" value="MULE_transposase_dom"/>
</dbReference>
<gene>
    <name evidence="9" type="ORF">SASPL_106935</name>
</gene>
<dbReference type="AlphaFoldDB" id="A0A8X8YFK1"/>
<dbReference type="PANTHER" id="PTHR31669">
    <property type="entry name" value="PROTEIN FAR1-RELATED SEQUENCE 10-RELATED"/>
    <property type="match status" value="1"/>
</dbReference>
<comment type="caution">
    <text evidence="9">The sequence shown here is derived from an EMBL/GenBank/DDBJ whole genome shotgun (WGS) entry which is preliminary data.</text>
</comment>
<organism evidence="9">
    <name type="scientific">Salvia splendens</name>
    <name type="common">Scarlet sage</name>
    <dbReference type="NCBI Taxonomy" id="180675"/>
    <lineage>
        <taxon>Eukaryota</taxon>
        <taxon>Viridiplantae</taxon>
        <taxon>Streptophyta</taxon>
        <taxon>Embryophyta</taxon>
        <taxon>Tracheophyta</taxon>
        <taxon>Spermatophyta</taxon>
        <taxon>Magnoliopsida</taxon>
        <taxon>eudicotyledons</taxon>
        <taxon>Gunneridae</taxon>
        <taxon>Pentapetalae</taxon>
        <taxon>asterids</taxon>
        <taxon>lamiids</taxon>
        <taxon>Lamiales</taxon>
        <taxon>Lamiaceae</taxon>
        <taxon>Nepetoideae</taxon>
        <taxon>Mentheae</taxon>
        <taxon>Salviinae</taxon>
        <taxon>Salvia</taxon>
        <taxon>Salvia subgen. Calosphace</taxon>
        <taxon>core Calosphace</taxon>
    </lineage>
</organism>
<evidence type="ECO:0000313" key="9">
    <source>
        <dbReference type="EMBL" id="KAG6428896.1"/>
    </source>
</evidence>
<evidence type="ECO:0000256" key="5">
    <source>
        <dbReference type="PROSITE-ProRule" id="PRU00325"/>
    </source>
</evidence>
<dbReference type="InterPro" id="IPR031052">
    <property type="entry name" value="FHY3/FAR1"/>
</dbReference>
<evidence type="ECO:0000256" key="6">
    <source>
        <dbReference type="RuleBase" id="RU367018"/>
    </source>
</evidence>
<feature type="region of interest" description="Disordered" evidence="7">
    <location>
        <begin position="664"/>
        <end position="703"/>
    </location>
</feature>
<keyword evidence="6" id="KW-0539">Nucleus</keyword>
<dbReference type="Proteomes" id="UP000298416">
    <property type="component" value="Unassembled WGS sequence"/>
</dbReference>
<keyword evidence="10" id="KW-1185">Reference proteome</keyword>
<dbReference type="InterPro" id="IPR004330">
    <property type="entry name" value="FAR1_DNA_bnd_dom"/>
</dbReference>
<evidence type="ECO:0000256" key="7">
    <source>
        <dbReference type="SAM" id="MobiDB-lite"/>
    </source>
</evidence>
<sequence>MEANSSSVVVNSNLEPRGDLEFHTHDEAYAYYKEYAKSVGFGTAKLSSRRSRASKEFIDAKFSCIRYGNKQQSDNAVNPRPSPKIGCKASMHVKRRINGKWYIHSFVKEHNHELLPDQAHFFRSHRIADSVSNDAKVRRKKVPPSVLKQYGAYQFLGSCMENVIRNQHDRGRFLSLEDGGAQLLLDFFSQMHEENPKFFYALDFNEEHRLRNVFWVDAKGVEDFVYFGDVVSLDITYFTSKCRVPLVLFIGVNHHIQPTLLGCGLIADESVYTFIWLMQSWCLAMGGRSPKVLLTDQNEAVKAAVHLVFPETHHYFHLWNILERLPRRLEYRNVWHESFMGKLNKCLYRSWNEESFEKRWWKLTERFCVQEDEFFQSLYEDRKLWVPVFTKDVSFAGLSAASRSESLNSFFDRYINGETSLRDFIGKYESILEDRYEEEAKANFDAWHETPELKSPSPFEKQMLLVYSHEIFRKFQTEVLGAAACHLKKENEDGTTIIYGVKDFENNLGYLVEWNELKSDIYCSCRTFQSKGYLCRHCIVVLQMSGVFSIPFKYILQRWTNAATSRIPLSEKLDEVQAKVRRYNDLCRRAIILGEEGSLSEESYNNAVAAINEALKHCTVANQPSNQSGLTPNVSAPLAILGAGDVSAPLAILGVGGSDQSVTITSEQQVPTAKVIDTSKGSKRTNSGKEPTSNGGMTSKKGKVPLEPAIANIGTHGIFQYMNLFEFASGPAGCACSVGLSCYVPEIPHSVVKRRRDVQERRGDAGRDVGGTKLKDQAQLWKRGVCKKPFDAVRMGRGPLCSTPLWPVQNVPRRLGSRLCVCWKIMPN</sequence>
<dbReference type="SMART" id="SM00575">
    <property type="entry name" value="ZnF_PMZ"/>
    <property type="match status" value="1"/>
</dbReference>
<dbReference type="InterPro" id="IPR006564">
    <property type="entry name" value="Znf_PMZ"/>
</dbReference>
<feature type="domain" description="SWIM-type" evidence="8">
    <location>
        <begin position="510"/>
        <end position="546"/>
    </location>
</feature>
<dbReference type="Pfam" id="PF04434">
    <property type="entry name" value="SWIM"/>
    <property type="match status" value="1"/>
</dbReference>